<gene>
    <name evidence="1" type="ORF">COW49_02145</name>
</gene>
<comment type="caution">
    <text evidence="1">The sequence shown here is derived from an EMBL/GenBank/DDBJ whole genome shotgun (WGS) entry which is preliminary data.</text>
</comment>
<proteinExistence type="predicted"/>
<dbReference type="Proteomes" id="UP000228497">
    <property type="component" value="Unassembled WGS sequence"/>
</dbReference>
<organism evidence="1 2">
    <name type="scientific">Candidatus Kaiserbacteria bacterium CG17_big_fil_post_rev_8_21_14_2_50_51_7</name>
    <dbReference type="NCBI Taxonomy" id="1974613"/>
    <lineage>
        <taxon>Bacteria</taxon>
        <taxon>Candidatus Kaiseribacteriota</taxon>
    </lineage>
</organism>
<evidence type="ECO:0000313" key="1">
    <source>
        <dbReference type="EMBL" id="PIV86994.1"/>
    </source>
</evidence>
<evidence type="ECO:0000313" key="2">
    <source>
        <dbReference type="Proteomes" id="UP000228497"/>
    </source>
</evidence>
<sequence length="175" mass="19673">MAANPADIIARANLYLGRTAPALDHVLRLLKQDLPGTITYVNTNFDRGLPAVKQWDYAKARMEDDAFPAIMVSTAKQTVEFGAGHMDTHNVVVWVVYERTESRKQIRESVDIAELATAVLHYYKDAQTDPDGRVVWNDFLPTGLSPIPPDFSDYSGYAAHFQMRQTPGCGLWWTE</sequence>
<name>A0A2M7FDD8_9BACT</name>
<dbReference type="EMBL" id="PFFD01000096">
    <property type="protein sequence ID" value="PIV86994.1"/>
    <property type="molecule type" value="Genomic_DNA"/>
</dbReference>
<dbReference type="AlphaFoldDB" id="A0A2M7FDD8"/>
<protein>
    <submittedName>
        <fullName evidence="1">Uncharacterized protein</fullName>
    </submittedName>
</protein>
<reference evidence="2" key="1">
    <citation type="submission" date="2017-09" db="EMBL/GenBank/DDBJ databases">
        <title>Depth-based differentiation of microbial function through sediment-hosted aquifers and enrichment of novel symbionts in the deep terrestrial subsurface.</title>
        <authorList>
            <person name="Probst A.J."/>
            <person name="Ladd B."/>
            <person name="Jarett J.K."/>
            <person name="Geller-Mcgrath D.E."/>
            <person name="Sieber C.M.K."/>
            <person name="Emerson J.B."/>
            <person name="Anantharaman K."/>
            <person name="Thomas B.C."/>
            <person name="Malmstrom R."/>
            <person name="Stieglmeier M."/>
            <person name="Klingl A."/>
            <person name="Woyke T."/>
            <person name="Ryan C.M."/>
            <person name="Banfield J.F."/>
        </authorList>
    </citation>
    <scope>NUCLEOTIDE SEQUENCE [LARGE SCALE GENOMIC DNA]</scope>
</reference>
<accession>A0A2M7FDD8</accession>